<dbReference type="PANTHER" id="PTHR30040:SF2">
    <property type="entry name" value="FAD:PROTEIN FMN TRANSFERASE"/>
    <property type="match status" value="1"/>
</dbReference>
<keyword evidence="13" id="KW-0997">Cell inner membrane</keyword>
<comment type="catalytic activity">
    <reaction evidence="11 12 13">
        <text>L-threonyl-[protein] + FAD = FMN-L-threonyl-[protein] + AMP + H(+)</text>
        <dbReference type="Rhea" id="RHEA:36847"/>
        <dbReference type="Rhea" id="RHEA-COMP:11060"/>
        <dbReference type="Rhea" id="RHEA-COMP:11061"/>
        <dbReference type="ChEBI" id="CHEBI:15378"/>
        <dbReference type="ChEBI" id="CHEBI:30013"/>
        <dbReference type="ChEBI" id="CHEBI:57692"/>
        <dbReference type="ChEBI" id="CHEBI:74257"/>
        <dbReference type="ChEBI" id="CHEBI:456215"/>
        <dbReference type="EC" id="2.7.1.180"/>
    </reaction>
</comment>
<comment type="similarity">
    <text evidence="2 12 13">Belongs to the ApbE family.</text>
</comment>
<dbReference type="AlphaFoldDB" id="A0AAJ0UHS1"/>
<protein>
    <recommendedName>
        <fullName evidence="4 12">FAD:protein FMN transferase</fullName>
        <ecNumber evidence="3 12">2.7.1.180</ecNumber>
    </recommendedName>
    <alternativeName>
        <fullName evidence="10 12">Flavin transferase</fullName>
    </alternativeName>
</protein>
<reference evidence="14" key="2">
    <citation type="journal article" date="2020" name="Microorganisms">
        <title>Osmotic Adaptation and Compatible Solute Biosynthesis of Phototrophic Bacteria as Revealed from Genome Analyses.</title>
        <authorList>
            <person name="Imhoff J.F."/>
            <person name="Rahn T."/>
            <person name="Kunzel S."/>
            <person name="Keller A."/>
            <person name="Neulinger S.C."/>
        </authorList>
    </citation>
    <scope>NUCLEOTIDE SEQUENCE</scope>
    <source>
        <strain evidence="14">DSM 4395</strain>
    </source>
</reference>
<dbReference type="Proteomes" id="UP001296967">
    <property type="component" value="Unassembled WGS sequence"/>
</dbReference>
<evidence type="ECO:0000256" key="5">
    <source>
        <dbReference type="ARBA" id="ARBA00022630"/>
    </source>
</evidence>
<keyword evidence="13" id="KW-0472">Membrane</keyword>
<evidence type="ECO:0000256" key="7">
    <source>
        <dbReference type="ARBA" id="ARBA00022723"/>
    </source>
</evidence>
<comment type="cofactor">
    <cofactor evidence="1 13">
        <name>Mg(2+)</name>
        <dbReference type="ChEBI" id="CHEBI:18420"/>
    </cofactor>
</comment>
<dbReference type="GO" id="GO:0005886">
    <property type="term" value="C:plasma membrane"/>
    <property type="evidence" value="ECO:0007669"/>
    <property type="project" value="UniProtKB-SubCell"/>
</dbReference>
<evidence type="ECO:0000256" key="12">
    <source>
        <dbReference type="PIRNR" id="PIRNR006268"/>
    </source>
</evidence>
<evidence type="ECO:0000256" key="9">
    <source>
        <dbReference type="ARBA" id="ARBA00022842"/>
    </source>
</evidence>
<keyword evidence="15" id="KW-1185">Reference proteome</keyword>
<organism evidence="14 15">
    <name type="scientific">Halochromatium salexigens</name>
    <name type="common">Chromatium salexigens</name>
    <dbReference type="NCBI Taxonomy" id="49447"/>
    <lineage>
        <taxon>Bacteria</taxon>
        <taxon>Pseudomonadati</taxon>
        <taxon>Pseudomonadota</taxon>
        <taxon>Gammaproteobacteria</taxon>
        <taxon>Chromatiales</taxon>
        <taxon>Chromatiaceae</taxon>
        <taxon>Halochromatium</taxon>
    </lineage>
</organism>
<accession>A0AAJ0UHS1</accession>
<dbReference type="EMBL" id="NHSF01000056">
    <property type="protein sequence ID" value="MBK5930757.1"/>
    <property type="molecule type" value="Genomic_DNA"/>
</dbReference>
<keyword evidence="5 12" id="KW-0285">Flavoprotein</keyword>
<sequence>MRADARATILFLVALIAGCGSGDVPVYTTQFPAFGTRVDLSIVGTQRERAANAAAKVKRDFAFFDQTLHGHGAEYMRHLNAQLPSGEPFAAPPSLIRLLARSQTLFSASDGLFNPAMGRFFQLWGLDRANPASNPPPDQAAIDALLDVQPTMADLELDGLELRSNNPAVQLDFDMVATAHAMDLAVNALRAQAVHSAMINVGGDVRAIGSRSGRAWRIPVPRASGSGVIGILDVSGDASLFTASAQQRNFRYRGEVYHAVLDPRTGRPACGVLSATVLHEGDGLTAAAAAHALMIAGPDDWPRIAGRMGIRYVLLIDEGGRLHMTPAMAELLELLDTDAEQVIRSPLESSF</sequence>
<dbReference type="GO" id="GO:0046872">
    <property type="term" value="F:metal ion binding"/>
    <property type="evidence" value="ECO:0007669"/>
    <property type="project" value="UniProtKB-UniRule"/>
</dbReference>
<keyword evidence="6 12" id="KW-0808">Transferase</keyword>
<dbReference type="Pfam" id="PF02424">
    <property type="entry name" value="ApbE"/>
    <property type="match status" value="1"/>
</dbReference>
<dbReference type="InterPro" id="IPR024932">
    <property type="entry name" value="ApbE"/>
</dbReference>
<dbReference type="PROSITE" id="PS51257">
    <property type="entry name" value="PROKAR_LIPOPROTEIN"/>
    <property type="match status" value="1"/>
</dbReference>
<comment type="subcellular location">
    <subcellularLocation>
        <location evidence="13">Cell inner membrane</location>
        <topology evidence="13">Lipid-anchor</topology>
        <orientation evidence="13">Periplasmic side</orientation>
    </subcellularLocation>
</comment>
<reference evidence="14" key="1">
    <citation type="submission" date="2017-05" db="EMBL/GenBank/DDBJ databases">
        <authorList>
            <person name="Imhoff J.F."/>
            <person name="Rahn T."/>
            <person name="Kuenzel S."/>
            <person name="Neulinger S.C."/>
        </authorList>
    </citation>
    <scope>NUCLEOTIDE SEQUENCE</scope>
    <source>
        <strain evidence="14">DSM 4395</strain>
    </source>
</reference>
<comment type="caution">
    <text evidence="14">The sequence shown here is derived from an EMBL/GenBank/DDBJ whole genome shotgun (WGS) entry which is preliminary data.</text>
</comment>
<evidence type="ECO:0000256" key="1">
    <source>
        <dbReference type="ARBA" id="ARBA00001946"/>
    </source>
</evidence>
<evidence type="ECO:0000256" key="10">
    <source>
        <dbReference type="ARBA" id="ARBA00031306"/>
    </source>
</evidence>
<keyword evidence="13" id="KW-0449">Lipoprotein</keyword>
<dbReference type="PIRSF" id="PIRSF006268">
    <property type="entry name" value="ApbE"/>
    <property type="match status" value="1"/>
</dbReference>
<evidence type="ECO:0000256" key="11">
    <source>
        <dbReference type="ARBA" id="ARBA00048540"/>
    </source>
</evidence>
<keyword evidence="9 12" id="KW-0460">Magnesium</keyword>
<dbReference type="EC" id="2.7.1.180" evidence="3 12"/>
<keyword evidence="13" id="KW-1003">Cell membrane</keyword>
<evidence type="ECO:0000256" key="13">
    <source>
        <dbReference type="RuleBase" id="RU363002"/>
    </source>
</evidence>
<evidence type="ECO:0000256" key="6">
    <source>
        <dbReference type="ARBA" id="ARBA00022679"/>
    </source>
</evidence>
<keyword evidence="8 12" id="KW-0274">FAD</keyword>
<dbReference type="Gene3D" id="3.10.520.10">
    <property type="entry name" value="ApbE-like domains"/>
    <property type="match status" value="1"/>
</dbReference>
<dbReference type="GO" id="GO:0016740">
    <property type="term" value="F:transferase activity"/>
    <property type="evidence" value="ECO:0007669"/>
    <property type="project" value="UniProtKB-UniRule"/>
</dbReference>
<dbReference type="PANTHER" id="PTHR30040">
    <property type="entry name" value="THIAMINE BIOSYNTHESIS LIPOPROTEIN APBE"/>
    <property type="match status" value="1"/>
</dbReference>
<dbReference type="InterPro" id="IPR003374">
    <property type="entry name" value="ApbE-like_sf"/>
</dbReference>
<dbReference type="RefSeq" id="WP_201245475.1">
    <property type="nucleotide sequence ID" value="NZ_NHSF01000056.1"/>
</dbReference>
<comment type="function">
    <text evidence="13">Flavin transferase that catalyzes the transfer of the FMN moiety of FAD and its covalent binding to the hydroxyl group of a threonine residue in a target flavoprotein.</text>
</comment>
<evidence type="ECO:0000256" key="8">
    <source>
        <dbReference type="ARBA" id="ARBA00022827"/>
    </source>
</evidence>
<proteinExistence type="inferred from homology"/>
<evidence type="ECO:0000313" key="14">
    <source>
        <dbReference type="EMBL" id="MBK5930757.1"/>
    </source>
</evidence>
<dbReference type="SUPFAM" id="SSF143631">
    <property type="entry name" value="ApbE-like"/>
    <property type="match status" value="1"/>
</dbReference>
<name>A0AAJ0UHS1_HALSE</name>
<evidence type="ECO:0000256" key="4">
    <source>
        <dbReference type="ARBA" id="ARBA00016337"/>
    </source>
</evidence>
<keyword evidence="7 12" id="KW-0479">Metal-binding</keyword>
<evidence type="ECO:0000256" key="2">
    <source>
        <dbReference type="ARBA" id="ARBA00008282"/>
    </source>
</evidence>
<gene>
    <name evidence="14" type="ORF">CCR82_09550</name>
</gene>
<evidence type="ECO:0000313" key="15">
    <source>
        <dbReference type="Proteomes" id="UP001296967"/>
    </source>
</evidence>
<evidence type="ECO:0000256" key="3">
    <source>
        <dbReference type="ARBA" id="ARBA00011955"/>
    </source>
</evidence>